<keyword evidence="13" id="KW-1185">Reference proteome</keyword>
<keyword evidence="2 9" id="KW-0813">Transport</keyword>
<evidence type="ECO:0000256" key="4">
    <source>
        <dbReference type="ARBA" id="ARBA00022597"/>
    </source>
</evidence>
<comment type="function">
    <text evidence="9">The phosphoenolpyruvate-dependent sugar phosphotransferase system (PTS), a major carbohydrate active -transport system, catalyzes the phosphorylation of incoming sugar substrates concomitant with their translocation across the cell membrane.</text>
</comment>
<dbReference type="GO" id="GO:0005886">
    <property type="term" value="C:plasma membrane"/>
    <property type="evidence" value="ECO:0007669"/>
    <property type="project" value="UniProtKB-SubCell"/>
</dbReference>
<comment type="caution">
    <text evidence="12">The sequence shown here is derived from an EMBL/GenBank/DDBJ whole genome shotgun (WGS) entry which is preliminary data.</text>
</comment>
<dbReference type="InterPro" id="IPR004501">
    <property type="entry name" value="PTS_EIIC_3"/>
</dbReference>
<name>A0A5R8QGU7_9FIRM</name>
<keyword evidence="5" id="KW-0598">Phosphotransferase system</keyword>
<evidence type="ECO:0000256" key="5">
    <source>
        <dbReference type="ARBA" id="ARBA00022683"/>
    </source>
</evidence>
<evidence type="ECO:0000256" key="2">
    <source>
        <dbReference type="ARBA" id="ARBA00022448"/>
    </source>
</evidence>
<gene>
    <name evidence="12" type="primary">celB</name>
    <name evidence="12" type="ORF">FEZ08_01060</name>
</gene>
<dbReference type="InParanoid" id="A0A5R8QGU7"/>
<feature type="transmembrane region" description="Helical" evidence="10">
    <location>
        <begin position="410"/>
        <end position="430"/>
    </location>
</feature>
<dbReference type="GO" id="GO:1901264">
    <property type="term" value="P:carbohydrate derivative transport"/>
    <property type="evidence" value="ECO:0007669"/>
    <property type="project" value="TreeGrafter"/>
</dbReference>
<dbReference type="GO" id="GO:0008982">
    <property type="term" value="F:protein-N(PI)-phosphohistidine-sugar phosphotransferase activity"/>
    <property type="evidence" value="ECO:0007669"/>
    <property type="project" value="UniProtKB-UniRule"/>
</dbReference>
<evidence type="ECO:0000256" key="8">
    <source>
        <dbReference type="ARBA" id="ARBA00023136"/>
    </source>
</evidence>
<dbReference type="PIRSF" id="PIRSF006351">
    <property type="entry name" value="PTS_EIIC-Cellobiose"/>
    <property type="match status" value="1"/>
</dbReference>
<evidence type="ECO:0000256" key="9">
    <source>
        <dbReference type="PIRNR" id="PIRNR006351"/>
    </source>
</evidence>
<feature type="transmembrane region" description="Helical" evidence="10">
    <location>
        <begin position="108"/>
        <end position="130"/>
    </location>
</feature>
<feature type="transmembrane region" description="Helical" evidence="10">
    <location>
        <begin position="204"/>
        <end position="227"/>
    </location>
</feature>
<dbReference type="NCBIfam" id="TIGR00410">
    <property type="entry name" value="lacE"/>
    <property type="match status" value="1"/>
</dbReference>
<evidence type="ECO:0000256" key="3">
    <source>
        <dbReference type="ARBA" id="ARBA00022475"/>
    </source>
</evidence>
<keyword evidence="6 10" id="KW-0812">Transmembrane</keyword>
<evidence type="ECO:0000256" key="7">
    <source>
        <dbReference type="ARBA" id="ARBA00022989"/>
    </source>
</evidence>
<feature type="transmembrane region" description="Helical" evidence="10">
    <location>
        <begin position="161"/>
        <end position="183"/>
    </location>
</feature>
<feature type="transmembrane region" description="Helical" evidence="10">
    <location>
        <begin position="384"/>
        <end position="404"/>
    </location>
</feature>
<keyword evidence="8 9" id="KW-0472">Membrane</keyword>
<keyword evidence="4 9" id="KW-0762">Sugar transport</keyword>
<proteinExistence type="predicted"/>
<dbReference type="AlphaFoldDB" id="A0A5R8QGU7"/>
<dbReference type="InterPro" id="IPR004796">
    <property type="entry name" value="PTS_IIC_cello"/>
</dbReference>
<evidence type="ECO:0000256" key="10">
    <source>
        <dbReference type="SAM" id="Phobius"/>
    </source>
</evidence>
<evidence type="ECO:0000313" key="12">
    <source>
        <dbReference type="EMBL" id="TLG77235.1"/>
    </source>
</evidence>
<feature type="transmembrane region" description="Helical" evidence="10">
    <location>
        <begin position="247"/>
        <end position="265"/>
    </location>
</feature>
<evidence type="ECO:0000259" key="11">
    <source>
        <dbReference type="PROSITE" id="PS51105"/>
    </source>
</evidence>
<comment type="subcellular location">
    <subcellularLocation>
        <location evidence="1">Cell membrane</location>
        <topology evidence="1">Multi-pass membrane protein</topology>
    </subcellularLocation>
</comment>
<protein>
    <recommendedName>
        <fullName evidence="9">Permease IIC component</fullName>
    </recommendedName>
</protein>
<evidence type="ECO:0000256" key="6">
    <source>
        <dbReference type="ARBA" id="ARBA00022692"/>
    </source>
</evidence>
<dbReference type="Proteomes" id="UP000306912">
    <property type="component" value="Unassembled WGS sequence"/>
</dbReference>
<evidence type="ECO:0000256" key="1">
    <source>
        <dbReference type="ARBA" id="ARBA00004651"/>
    </source>
</evidence>
<accession>A0A5R8QGU7</accession>
<dbReference type="InterPro" id="IPR051088">
    <property type="entry name" value="PTS_Sugar-EIIC/EIIB"/>
</dbReference>
<dbReference type="NCBIfam" id="NF007157">
    <property type="entry name" value="PRK09592.1"/>
    <property type="match status" value="1"/>
</dbReference>
<dbReference type="Pfam" id="PF02378">
    <property type="entry name" value="PTS_EIIC"/>
    <property type="match status" value="1"/>
</dbReference>
<organism evidence="12 13">
    <name type="scientific">Culicoidibacter larvae</name>
    <dbReference type="NCBI Taxonomy" id="2579976"/>
    <lineage>
        <taxon>Bacteria</taxon>
        <taxon>Bacillati</taxon>
        <taxon>Bacillota</taxon>
        <taxon>Culicoidibacteria</taxon>
        <taxon>Culicoidibacterales</taxon>
        <taxon>Culicoidibacteraceae</taxon>
        <taxon>Culicoidibacter</taxon>
    </lineage>
</organism>
<dbReference type="PANTHER" id="PTHR33989:SF8">
    <property type="entry name" value="PERMEASE IIC COMPONENT"/>
    <property type="match status" value="1"/>
</dbReference>
<sequence length="455" mass="49240">MNAVLHFMEKHLLGPLNKIANTKFIRALMNAGLTAVPFTIVASIFLILNNLPQIIPPLKDFFEATILQYSAIYSIANTMALGSIALFYVAATGYYFTEEYRTRNNEKLNSFTGAILSIFAFLMTVVQVGFTDGKATLITDLASDKSIIFNGISMGGWITRFSGQGIFVGIIAAVLAVQIYRLCINKNFTIKMPEGVPDGVSRSFASLIPAIAIAFVMIIIITILAWLGTDIHAILAAPFGFVQNLTGSYLGVVVIMLLIHLLWAVGVHGTAIIKNTFINPILLVALTQNIDGASNVFAGDFVNMYLFIGGAGSTLGLCIMFIFMAKSQQLKTLGKTAIIPAVFNINEPIIFGAPIVYNPFLIIPFIIAPIANLTLAYFATQFGLVGKVISGIPWVSPVGLGAFLGTGGDFRAIILAILCLLLSMVIYFPFFKMYDNKLAAEETVAVNDEELVVEV</sequence>
<dbReference type="OrthoDB" id="1550290at2"/>
<feature type="transmembrane region" description="Helical" evidence="10">
    <location>
        <begin position="27"/>
        <end position="51"/>
    </location>
</feature>
<feature type="transmembrane region" description="Helical" evidence="10">
    <location>
        <begin position="304"/>
        <end position="325"/>
    </location>
</feature>
<reference evidence="12 13" key="1">
    <citation type="submission" date="2019-05" db="EMBL/GenBank/DDBJ databases">
        <title>Culicoidintestinum kansasii gen. nov., sp. nov. from the gastrointestinal tract of the biting midge, Culicoides sonorensis.</title>
        <authorList>
            <person name="Neupane S."/>
            <person name="Ghosh A."/>
            <person name="Gunther S."/>
            <person name="Martin K."/>
            <person name="Zurek L."/>
        </authorList>
    </citation>
    <scope>NUCLEOTIDE SEQUENCE [LARGE SCALE GENOMIC DNA]</scope>
    <source>
        <strain evidence="12 13">CS-1</strain>
    </source>
</reference>
<dbReference type="PROSITE" id="PS51105">
    <property type="entry name" value="PTS_EIIC_TYPE_3"/>
    <property type="match status" value="1"/>
</dbReference>
<keyword evidence="3 9" id="KW-1003">Cell membrane</keyword>
<feature type="transmembrane region" description="Helical" evidence="10">
    <location>
        <begin position="71"/>
        <end position="96"/>
    </location>
</feature>
<dbReference type="EMBL" id="VBWP01000001">
    <property type="protein sequence ID" value="TLG77235.1"/>
    <property type="molecule type" value="Genomic_DNA"/>
</dbReference>
<dbReference type="PANTHER" id="PTHR33989">
    <property type="match status" value="1"/>
</dbReference>
<dbReference type="RefSeq" id="WP_138189843.1">
    <property type="nucleotide sequence ID" value="NZ_VBWP01000001.1"/>
</dbReference>
<dbReference type="InterPro" id="IPR003352">
    <property type="entry name" value="PTS_EIIC"/>
</dbReference>
<feature type="domain" description="PTS EIIC type-3" evidence="11">
    <location>
        <begin position="8"/>
        <end position="430"/>
    </location>
</feature>
<evidence type="ECO:0000313" key="13">
    <source>
        <dbReference type="Proteomes" id="UP000306912"/>
    </source>
</evidence>
<dbReference type="GO" id="GO:0009401">
    <property type="term" value="P:phosphoenolpyruvate-dependent sugar phosphotransferase system"/>
    <property type="evidence" value="ECO:0007669"/>
    <property type="project" value="UniProtKB-KW"/>
</dbReference>
<keyword evidence="7 10" id="KW-1133">Transmembrane helix</keyword>